<comment type="similarity">
    <text evidence="1">Belongs to the short-chain dehydrogenases/reductases (SDR) family.</text>
</comment>
<name>A0ABV9HPC5_9MICO</name>
<dbReference type="Pfam" id="PF00106">
    <property type="entry name" value="adh_short"/>
    <property type="match status" value="1"/>
</dbReference>
<dbReference type="PANTHER" id="PTHR42760:SF133">
    <property type="entry name" value="3-OXOACYL-[ACYL-CARRIER-PROTEIN] REDUCTASE"/>
    <property type="match status" value="1"/>
</dbReference>
<keyword evidence="4" id="KW-1185">Reference proteome</keyword>
<reference evidence="4" key="1">
    <citation type="journal article" date="2019" name="Int. J. Syst. Evol. Microbiol.">
        <title>The Global Catalogue of Microorganisms (GCM) 10K type strain sequencing project: providing services to taxonomists for standard genome sequencing and annotation.</title>
        <authorList>
            <consortium name="The Broad Institute Genomics Platform"/>
            <consortium name="The Broad Institute Genome Sequencing Center for Infectious Disease"/>
            <person name="Wu L."/>
            <person name="Ma J."/>
        </authorList>
    </citation>
    <scope>NUCLEOTIDE SEQUENCE [LARGE SCALE GENOMIC DNA]</scope>
    <source>
        <strain evidence="4">CCUG 42722</strain>
    </source>
</reference>
<dbReference type="Pfam" id="PF13561">
    <property type="entry name" value="adh_short_C2"/>
    <property type="match status" value="1"/>
</dbReference>
<evidence type="ECO:0000256" key="2">
    <source>
        <dbReference type="ARBA" id="ARBA00023002"/>
    </source>
</evidence>
<dbReference type="PRINTS" id="PR00081">
    <property type="entry name" value="GDHRDH"/>
</dbReference>
<accession>A0ABV9HPC5</accession>
<dbReference type="PANTHER" id="PTHR42760">
    <property type="entry name" value="SHORT-CHAIN DEHYDROGENASES/REDUCTASES FAMILY MEMBER"/>
    <property type="match status" value="1"/>
</dbReference>
<protein>
    <submittedName>
        <fullName evidence="3">SDR family NAD(P)-dependent oxidoreductase</fullName>
        <ecNumber evidence="3">1.1.1.-</ecNumber>
    </submittedName>
</protein>
<dbReference type="RefSeq" id="WP_377140628.1">
    <property type="nucleotide sequence ID" value="NZ_JBHSFI010000008.1"/>
</dbReference>
<dbReference type="InterPro" id="IPR002347">
    <property type="entry name" value="SDR_fam"/>
</dbReference>
<evidence type="ECO:0000313" key="4">
    <source>
        <dbReference type="Proteomes" id="UP001596011"/>
    </source>
</evidence>
<gene>
    <name evidence="3" type="ORF">ACFO6V_24430</name>
</gene>
<dbReference type="SUPFAM" id="SSF51735">
    <property type="entry name" value="NAD(P)-binding Rossmann-fold domains"/>
    <property type="match status" value="1"/>
</dbReference>
<dbReference type="EC" id="1.1.1.-" evidence="3"/>
<evidence type="ECO:0000313" key="3">
    <source>
        <dbReference type="EMBL" id="MFC4631413.1"/>
    </source>
</evidence>
<dbReference type="InterPro" id="IPR036291">
    <property type="entry name" value="NAD(P)-bd_dom_sf"/>
</dbReference>
<sequence>MNHTAIVTGGAGGMGLATARILGRDHRVVIADVNQERLDDAVAQLTKDGVEAVSARCDITSRQSVEDLFGEADADGTLRAVVHSAGVSPQMGDAGKMIAINALGTIHVTEAALALAGEGFAVVNVASSAAHMAPRALVSHRTYRLAFTDPARFVSRLTARANLLPGNLRSGLAYALSKNFVMWYSQEMAARFGAQGARILSVSPGSFDTTMGRLEEKSGSHKLVEYAALHRYGKPEEIAEVLAFCASDRPGYLTGVDILCDGGTKAGLDLKGTLAMARGN</sequence>
<dbReference type="GO" id="GO:0016491">
    <property type="term" value="F:oxidoreductase activity"/>
    <property type="evidence" value="ECO:0007669"/>
    <property type="project" value="UniProtKB-KW"/>
</dbReference>
<dbReference type="Proteomes" id="UP001596011">
    <property type="component" value="Unassembled WGS sequence"/>
</dbReference>
<keyword evidence="2 3" id="KW-0560">Oxidoreductase</keyword>
<dbReference type="CDD" id="cd05233">
    <property type="entry name" value="SDR_c"/>
    <property type="match status" value="1"/>
</dbReference>
<dbReference type="Gene3D" id="3.40.50.720">
    <property type="entry name" value="NAD(P)-binding Rossmann-like Domain"/>
    <property type="match status" value="1"/>
</dbReference>
<dbReference type="EMBL" id="JBHSFI010000008">
    <property type="protein sequence ID" value="MFC4631413.1"/>
    <property type="molecule type" value="Genomic_DNA"/>
</dbReference>
<comment type="caution">
    <text evidence="3">The sequence shown here is derived from an EMBL/GenBank/DDBJ whole genome shotgun (WGS) entry which is preliminary data.</text>
</comment>
<evidence type="ECO:0000256" key="1">
    <source>
        <dbReference type="ARBA" id="ARBA00006484"/>
    </source>
</evidence>
<organism evidence="3 4">
    <name type="scientific">Promicromonospora alba</name>
    <dbReference type="NCBI Taxonomy" id="1616110"/>
    <lineage>
        <taxon>Bacteria</taxon>
        <taxon>Bacillati</taxon>
        <taxon>Actinomycetota</taxon>
        <taxon>Actinomycetes</taxon>
        <taxon>Micrococcales</taxon>
        <taxon>Promicromonosporaceae</taxon>
        <taxon>Promicromonospora</taxon>
    </lineage>
</organism>
<proteinExistence type="inferred from homology"/>